<organism evidence="3 4">
    <name type="scientific">Undibacterium parvum</name>
    <dbReference type="NCBI Taxonomy" id="401471"/>
    <lineage>
        <taxon>Bacteria</taxon>
        <taxon>Pseudomonadati</taxon>
        <taxon>Pseudomonadota</taxon>
        <taxon>Betaproteobacteria</taxon>
        <taxon>Burkholderiales</taxon>
        <taxon>Oxalobacteraceae</taxon>
        <taxon>Undibacterium</taxon>
    </lineage>
</organism>
<evidence type="ECO:0000313" key="3">
    <source>
        <dbReference type="EMBL" id="AZP11925.1"/>
    </source>
</evidence>
<evidence type="ECO:0000256" key="1">
    <source>
        <dbReference type="SAM" id="Coils"/>
    </source>
</evidence>
<dbReference type="OrthoDB" id="8703572at2"/>
<dbReference type="RefSeq" id="WP_126127307.1">
    <property type="nucleotide sequence ID" value="NZ_CP034464.1"/>
</dbReference>
<evidence type="ECO:0008006" key="5">
    <source>
        <dbReference type="Google" id="ProtNLM"/>
    </source>
</evidence>
<name>A0A3Q9BQ34_9BURK</name>
<feature type="region of interest" description="Disordered" evidence="2">
    <location>
        <begin position="229"/>
        <end position="260"/>
    </location>
</feature>
<reference evidence="3 4" key="1">
    <citation type="journal article" date="2011" name="Int. J. Syst. Evol. Microbiol.">
        <title>Description of Undibacterium oligocarboniphilum sp. nov., isolated from purified water, and Undibacterium pigrum strain CCUG 49012 as the type strain of Undibacterium parvum sp. nov., and emended descriptions of the genus Undibacterium and the species Undibacterium pigrum.</title>
        <authorList>
            <person name="Eder W."/>
            <person name="Wanner G."/>
            <person name="Ludwig W."/>
            <person name="Busse H.J."/>
            <person name="Ziemke-Kageler F."/>
            <person name="Lang E."/>
        </authorList>
    </citation>
    <scope>NUCLEOTIDE SEQUENCE [LARGE SCALE GENOMIC DNA]</scope>
    <source>
        <strain evidence="3 4">DSM 23061</strain>
    </source>
</reference>
<proteinExistence type="predicted"/>
<feature type="compositionally biased region" description="Polar residues" evidence="2">
    <location>
        <begin position="230"/>
        <end position="240"/>
    </location>
</feature>
<dbReference type="AlphaFoldDB" id="A0A3Q9BQ34"/>
<evidence type="ECO:0000313" key="4">
    <source>
        <dbReference type="Proteomes" id="UP000275663"/>
    </source>
</evidence>
<feature type="coiled-coil region" evidence="1">
    <location>
        <begin position="136"/>
        <end position="170"/>
    </location>
</feature>
<dbReference type="KEGG" id="upv:EJN92_07850"/>
<keyword evidence="1" id="KW-0175">Coiled coil</keyword>
<accession>A0A3Q9BQ34</accession>
<evidence type="ECO:0000256" key="2">
    <source>
        <dbReference type="SAM" id="MobiDB-lite"/>
    </source>
</evidence>
<sequence>MSNLNGWGLTARLISKHFGVLGDKVSEAIANFDPETATEADRDRLADTLRETAQKLASARASFDKEQADVIKLRALIENDEKASGTLADRLAAGKISEATVSLFCDELEANKSRLPLEVQEQADAQEYMGELQKIVDALSQQLAEFDATAKKAMQNLASAKAQKDLQELRVERQSQLSSLSGLKGQSSALNALTRRAQTVSNEAAGMRIVADIGQKPLDQAAEIDAIRKSVSQADTSAESTVDRLKRLSAKPQDPVMAAA</sequence>
<dbReference type="Proteomes" id="UP000275663">
    <property type="component" value="Chromosome"/>
</dbReference>
<protein>
    <recommendedName>
        <fullName evidence="5">PspA/IM30 family protein</fullName>
    </recommendedName>
</protein>
<dbReference type="EMBL" id="CP034464">
    <property type="protein sequence ID" value="AZP11925.1"/>
    <property type="molecule type" value="Genomic_DNA"/>
</dbReference>
<gene>
    <name evidence="3" type="ORF">EJN92_07850</name>
</gene>
<keyword evidence="4" id="KW-1185">Reference proteome</keyword>